<feature type="non-terminal residue" evidence="2">
    <location>
        <position position="106"/>
    </location>
</feature>
<dbReference type="AlphaFoldDB" id="A0A392R0L2"/>
<protein>
    <submittedName>
        <fullName evidence="2">RopGEF8</fullName>
    </submittedName>
</protein>
<evidence type="ECO:0000313" key="3">
    <source>
        <dbReference type="Proteomes" id="UP000265520"/>
    </source>
</evidence>
<dbReference type="EMBL" id="LXQA010170293">
    <property type="protein sequence ID" value="MCI29095.1"/>
    <property type="molecule type" value="Genomic_DNA"/>
</dbReference>
<reference evidence="2 3" key="1">
    <citation type="journal article" date="2018" name="Front. Plant Sci.">
        <title>Red Clover (Trifolium pratense) and Zigzag Clover (T. medium) - A Picture of Genomic Similarities and Differences.</title>
        <authorList>
            <person name="Dluhosova J."/>
            <person name="Istvanek J."/>
            <person name="Nedelnik J."/>
            <person name="Repkova J."/>
        </authorList>
    </citation>
    <scope>NUCLEOTIDE SEQUENCE [LARGE SCALE GENOMIC DNA]</scope>
    <source>
        <strain evidence="3">cv. 10/8</strain>
        <tissue evidence="2">Leaf</tissue>
    </source>
</reference>
<accession>A0A392R0L2</accession>
<comment type="caution">
    <text evidence="2">The sequence shown here is derived from an EMBL/GenBank/DDBJ whole genome shotgun (WGS) entry which is preliminary data.</text>
</comment>
<feature type="compositionally biased region" description="Basic and acidic residues" evidence="1">
    <location>
        <begin position="80"/>
        <end position="90"/>
    </location>
</feature>
<keyword evidence="3" id="KW-1185">Reference proteome</keyword>
<name>A0A392R0L2_9FABA</name>
<dbReference type="Proteomes" id="UP000265520">
    <property type="component" value="Unassembled WGS sequence"/>
</dbReference>
<evidence type="ECO:0000256" key="1">
    <source>
        <dbReference type="SAM" id="MobiDB-lite"/>
    </source>
</evidence>
<feature type="compositionally biased region" description="Polar residues" evidence="1">
    <location>
        <begin position="24"/>
        <end position="63"/>
    </location>
</feature>
<sequence>MITGYSMTKNPSLAVSGRRFSLDSLQAAEQASPNSEDGARSINSSGTPPSMTLSDFMGWSSTGDDGVRSMKRTNSTGDLDDLKDKDEKSPKKHYYLEKLEYLNAIR</sequence>
<feature type="region of interest" description="Disordered" evidence="1">
    <location>
        <begin position="24"/>
        <end position="90"/>
    </location>
</feature>
<organism evidence="2 3">
    <name type="scientific">Trifolium medium</name>
    <dbReference type="NCBI Taxonomy" id="97028"/>
    <lineage>
        <taxon>Eukaryota</taxon>
        <taxon>Viridiplantae</taxon>
        <taxon>Streptophyta</taxon>
        <taxon>Embryophyta</taxon>
        <taxon>Tracheophyta</taxon>
        <taxon>Spermatophyta</taxon>
        <taxon>Magnoliopsida</taxon>
        <taxon>eudicotyledons</taxon>
        <taxon>Gunneridae</taxon>
        <taxon>Pentapetalae</taxon>
        <taxon>rosids</taxon>
        <taxon>fabids</taxon>
        <taxon>Fabales</taxon>
        <taxon>Fabaceae</taxon>
        <taxon>Papilionoideae</taxon>
        <taxon>50 kb inversion clade</taxon>
        <taxon>NPAAA clade</taxon>
        <taxon>Hologalegina</taxon>
        <taxon>IRL clade</taxon>
        <taxon>Trifolieae</taxon>
        <taxon>Trifolium</taxon>
    </lineage>
</organism>
<proteinExistence type="predicted"/>
<evidence type="ECO:0000313" key="2">
    <source>
        <dbReference type="EMBL" id="MCI29095.1"/>
    </source>
</evidence>